<dbReference type="Gene3D" id="3.10.450.40">
    <property type="match status" value="2"/>
</dbReference>
<protein>
    <submittedName>
        <fullName evidence="3">PepSY domain-containing protein</fullName>
    </submittedName>
</protein>
<dbReference type="InterPro" id="IPR025711">
    <property type="entry name" value="PepSY"/>
</dbReference>
<name>A0AAU2VHI2_9ACTN</name>
<feature type="domain" description="PepSY" evidence="2">
    <location>
        <begin position="215"/>
        <end position="273"/>
    </location>
</feature>
<sequence>MTYDPRPKNTGFLRAHRLRAAGAACVLLTAALLTGCGQDSGSTSTKTETSEAARAVPERTTSPSPSPSASLTEDQEKRKKLLASTKITFGKAVTTAEGAVKGGKVTELELKGPGKSDDDTDASASASASTSASASMSASPTGPSSSPSGSSASPSASPTATGPEWVATVVAKDGTEHTVRIDAVTGKVLQSVEDPDQDTQEKSRTAERIAKATQTPQQAAKAATDKAKGTVTSLDLDENDKNVLVWSVDVVAKDYKETTVDIDAASGAVTGEEVDND</sequence>
<dbReference type="EMBL" id="CP108313">
    <property type="protein sequence ID" value="WTW67009.1"/>
    <property type="molecule type" value="Genomic_DNA"/>
</dbReference>
<feature type="region of interest" description="Disordered" evidence="1">
    <location>
        <begin position="37"/>
        <end position="79"/>
    </location>
</feature>
<feature type="region of interest" description="Disordered" evidence="1">
    <location>
        <begin position="101"/>
        <end position="167"/>
    </location>
</feature>
<accession>A0AAU2VHI2</accession>
<feature type="region of interest" description="Disordered" evidence="1">
    <location>
        <begin position="190"/>
        <end position="226"/>
    </location>
</feature>
<organism evidence="3">
    <name type="scientific">Streptomyces sp. NBC_00008</name>
    <dbReference type="NCBI Taxonomy" id="2903610"/>
    <lineage>
        <taxon>Bacteria</taxon>
        <taxon>Bacillati</taxon>
        <taxon>Actinomycetota</taxon>
        <taxon>Actinomycetes</taxon>
        <taxon>Kitasatosporales</taxon>
        <taxon>Streptomycetaceae</taxon>
        <taxon>Streptomyces</taxon>
    </lineage>
</organism>
<dbReference type="AlphaFoldDB" id="A0AAU2VHI2"/>
<gene>
    <name evidence="3" type="ORF">OG398_01335</name>
</gene>
<dbReference type="Pfam" id="PF03413">
    <property type="entry name" value="PepSY"/>
    <property type="match status" value="1"/>
</dbReference>
<evidence type="ECO:0000313" key="3">
    <source>
        <dbReference type="EMBL" id="WTW67009.1"/>
    </source>
</evidence>
<proteinExistence type="predicted"/>
<feature type="compositionally biased region" description="Low complexity" evidence="1">
    <location>
        <begin position="37"/>
        <end position="47"/>
    </location>
</feature>
<feature type="compositionally biased region" description="Low complexity" evidence="1">
    <location>
        <begin position="122"/>
        <end position="163"/>
    </location>
</feature>
<feature type="compositionally biased region" description="Basic and acidic residues" evidence="1">
    <location>
        <begin position="104"/>
        <end position="117"/>
    </location>
</feature>
<reference evidence="3" key="1">
    <citation type="submission" date="2022-10" db="EMBL/GenBank/DDBJ databases">
        <title>The complete genomes of actinobacterial strains from the NBC collection.</title>
        <authorList>
            <person name="Joergensen T.S."/>
            <person name="Alvarez Arevalo M."/>
            <person name="Sterndorff E.B."/>
            <person name="Faurdal D."/>
            <person name="Vuksanovic O."/>
            <person name="Mourched A.-S."/>
            <person name="Charusanti P."/>
            <person name="Shaw S."/>
            <person name="Blin K."/>
            <person name="Weber T."/>
        </authorList>
    </citation>
    <scope>NUCLEOTIDE SEQUENCE</scope>
    <source>
        <strain evidence="3">NBC_00008</strain>
    </source>
</reference>
<evidence type="ECO:0000256" key="1">
    <source>
        <dbReference type="SAM" id="MobiDB-lite"/>
    </source>
</evidence>
<evidence type="ECO:0000259" key="2">
    <source>
        <dbReference type="Pfam" id="PF03413"/>
    </source>
</evidence>
<feature type="compositionally biased region" description="Basic and acidic residues" evidence="1">
    <location>
        <begin position="199"/>
        <end position="210"/>
    </location>
</feature>
<feature type="compositionally biased region" description="Low complexity" evidence="1">
    <location>
        <begin position="211"/>
        <end position="222"/>
    </location>
</feature>